<dbReference type="SMART" id="SM00409">
    <property type="entry name" value="IG"/>
    <property type="match status" value="2"/>
</dbReference>
<comment type="subcellular location">
    <subcellularLocation>
        <location evidence="2">Cytoplasm</location>
    </subcellularLocation>
    <subcellularLocation>
        <location evidence="1">Nucleus</location>
    </subcellularLocation>
</comment>
<keyword evidence="6" id="KW-0677">Repeat</keyword>
<dbReference type="AlphaFoldDB" id="A0A674CYI6"/>
<evidence type="ECO:0000256" key="6">
    <source>
        <dbReference type="ARBA" id="ARBA00022737"/>
    </source>
</evidence>
<dbReference type="PANTHER" id="PTHR35971:SF6">
    <property type="entry name" value="OBSCURIN-LIKE PROTEIN 1"/>
    <property type="match status" value="1"/>
</dbReference>
<feature type="domain" description="Ig-like" evidence="10">
    <location>
        <begin position="99"/>
        <end position="196"/>
    </location>
</feature>
<dbReference type="Ensembl" id="ENSSTUT00000094138.1">
    <property type="protein sequence ID" value="ENSSTUP00000088474.1"/>
    <property type="gene ID" value="ENSSTUG00000038899.1"/>
</dbReference>
<dbReference type="InterPro" id="IPR013783">
    <property type="entry name" value="Ig-like_fold"/>
</dbReference>
<comment type="similarity">
    <text evidence="3">Belongs to the protein kinase superfamily. CAMK Ser/Thr protein kinase family.</text>
</comment>
<keyword evidence="12" id="KW-1185">Reference proteome</keyword>
<dbReference type="InterPro" id="IPR036179">
    <property type="entry name" value="Ig-like_dom_sf"/>
</dbReference>
<keyword evidence="7" id="KW-1015">Disulfide bond</keyword>
<name>A0A674CYI6_SALTR</name>
<dbReference type="InterPro" id="IPR003599">
    <property type="entry name" value="Ig_sub"/>
</dbReference>
<dbReference type="Pfam" id="PF07679">
    <property type="entry name" value="I-set"/>
    <property type="match status" value="3"/>
</dbReference>
<keyword evidence="9" id="KW-0393">Immunoglobulin domain</keyword>
<evidence type="ECO:0000256" key="7">
    <source>
        <dbReference type="ARBA" id="ARBA00023157"/>
    </source>
</evidence>
<dbReference type="Proteomes" id="UP000472277">
    <property type="component" value="Chromosome 24"/>
</dbReference>
<evidence type="ECO:0000256" key="9">
    <source>
        <dbReference type="ARBA" id="ARBA00023319"/>
    </source>
</evidence>
<evidence type="ECO:0000256" key="5">
    <source>
        <dbReference type="ARBA" id="ARBA00022553"/>
    </source>
</evidence>
<dbReference type="CDD" id="cd00096">
    <property type="entry name" value="Ig"/>
    <property type="match status" value="1"/>
</dbReference>
<evidence type="ECO:0000259" key="10">
    <source>
        <dbReference type="PROSITE" id="PS50835"/>
    </source>
</evidence>
<sequence length="293" mass="33123">LQSIEMATISHLLFKTLRKLIKVNIFCSLMGIPSPIVSWFKGNKKIPHDNKKYLYSSDGDNHFLKIRKASAHDSGIYTCRAINVVGETLCRATLLVLNPKKKALLQARFTRNLSNVEGTETDSVKMICEVSKADADVMWYKGDQELPEGGRYDQIVDGRKRILIIQDLKTDDAGEYHCKFQEVVEGEKAEFVCSVSKDTFIVKWMKDDQELEKGDKYDIVCDGKRRILVIKNSEPKDEGAYVALIGTTRATADLFVLGMSSICLFSFLFQPLQSVCVQYMCLSVVVAIKYIFC</sequence>
<evidence type="ECO:0000256" key="3">
    <source>
        <dbReference type="ARBA" id="ARBA00006692"/>
    </source>
</evidence>
<keyword evidence="5" id="KW-0597">Phosphoprotein</keyword>
<dbReference type="SUPFAM" id="SSF48726">
    <property type="entry name" value="Immunoglobulin"/>
    <property type="match status" value="3"/>
</dbReference>
<dbReference type="Gene3D" id="2.60.40.10">
    <property type="entry name" value="Immunoglobulins"/>
    <property type="match status" value="3"/>
</dbReference>
<evidence type="ECO:0000313" key="12">
    <source>
        <dbReference type="Proteomes" id="UP000472277"/>
    </source>
</evidence>
<reference evidence="11" key="2">
    <citation type="submission" date="2025-09" db="UniProtKB">
        <authorList>
            <consortium name="Ensembl"/>
        </authorList>
    </citation>
    <scope>IDENTIFICATION</scope>
</reference>
<dbReference type="InterPro" id="IPR007110">
    <property type="entry name" value="Ig-like_dom"/>
</dbReference>
<dbReference type="PROSITE" id="PS50835">
    <property type="entry name" value="IG_LIKE"/>
    <property type="match status" value="2"/>
</dbReference>
<evidence type="ECO:0000256" key="1">
    <source>
        <dbReference type="ARBA" id="ARBA00004123"/>
    </source>
</evidence>
<dbReference type="FunFam" id="2.60.40.10:FF:000032">
    <property type="entry name" value="palladin isoform X1"/>
    <property type="match status" value="1"/>
</dbReference>
<proteinExistence type="inferred from homology"/>
<dbReference type="GeneTree" id="ENSGT01110000267173"/>
<dbReference type="FunFam" id="2.60.40.10:FF:000050">
    <property type="entry name" value="Titin isoform B"/>
    <property type="match status" value="2"/>
</dbReference>
<dbReference type="PANTHER" id="PTHR35971">
    <property type="entry name" value="SI:DKEY-31G6.6"/>
    <property type="match status" value="1"/>
</dbReference>
<evidence type="ECO:0000313" key="11">
    <source>
        <dbReference type="Ensembl" id="ENSSTUP00000088474.1"/>
    </source>
</evidence>
<keyword evidence="4" id="KW-0963">Cytoplasm</keyword>
<dbReference type="InterPro" id="IPR013098">
    <property type="entry name" value="Ig_I-set"/>
</dbReference>
<reference evidence="11" key="1">
    <citation type="submission" date="2025-08" db="UniProtKB">
        <authorList>
            <consortium name="Ensembl"/>
        </authorList>
    </citation>
    <scope>IDENTIFICATION</scope>
</reference>
<dbReference type="InterPro" id="IPR052385">
    <property type="entry name" value="Obscurin/Obscurin-like_Reg"/>
</dbReference>
<dbReference type="InParanoid" id="A0A674CYI6"/>
<accession>A0A674CYI6</accession>
<evidence type="ECO:0000256" key="2">
    <source>
        <dbReference type="ARBA" id="ARBA00004496"/>
    </source>
</evidence>
<evidence type="ECO:0000256" key="4">
    <source>
        <dbReference type="ARBA" id="ARBA00022490"/>
    </source>
</evidence>
<organism evidence="11 12">
    <name type="scientific">Salmo trutta</name>
    <name type="common">Brown trout</name>
    <dbReference type="NCBI Taxonomy" id="8032"/>
    <lineage>
        <taxon>Eukaryota</taxon>
        <taxon>Metazoa</taxon>
        <taxon>Chordata</taxon>
        <taxon>Craniata</taxon>
        <taxon>Vertebrata</taxon>
        <taxon>Euteleostomi</taxon>
        <taxon>Actinopterygii</taxon>
        <taxon>Neopterygii</taxon>
        <taxon>Teleostei</taxon>
        <taxon>Protacanthopterygii</taxon>
        <taxon>Salmoniformes</taxon>
        <taxon>Salmonidae</taxon>
        <taxon>Salmoninae</taxon>
        <taxon>Salmo</taxon>
    </lineage>
</organism>
<dbReference type="SMART" id="SM00408">
    <property type="entry name" value="IGc2"/>
    <property type="match status" value="2"/>
</dbReference>
<keyword evidence="8" id="KW-0539">Nucleus</keyword>
<protein>
    <recommendedName>
        <fullName evidence="10">Ig-like domain-containing protein</fullName>
    </recommendedName>
</protein>
<dbReference type="GO" id="GO:0005737">
    <property type="term" value="C:cytoplasm"/>
    <property type="evidence" value="ECO:0007669"/>
    <property type="project" value="UniProtKB-SubCell"/>
</dbReference>
<dbReference type="InterPro" id="IPR003598">
    <property type="entry name" value="Ig_sub2"/>
</dbReference>
<evidence type="ECO:0000256" key="8">
    <source>
        <dbReference type="ARBA" id="ARBA00023242"/>
    </source>
</evidence>
<dbReference type="OMA" id="DICIEDS"/>
<dbReference type="GO" id="GO:0005634">
    <property type="term" value="C:nucleus"/>
    <property type="evidence" value="ECO:0007669"/>
    <property type="project" value="UniProtKB-SubCell"/>
</dbReference>
<feature type="domain" description="Ig-like" evidence="10">
    <location>
        <begin position="23"/>
        <end position="90"/>
    </location>
</feature>